<evidence type="ECO:0000313" key="7">
    <source>
        <dbReference type="EMBL" id="TCL54951.1"/>
    </source>
</evidence>
<dbReference type="InterPro" id="IPR001123">
    <property type="entry name" value="LeuE-type"/>
</dbReference>
<proteinExistence type="predicted"/>
<dbReference type="Pfam" id="PF01810">
    <property type="entry name" value="LysE"/>
    <property type="match status" value="1"/>
</dbReference>
<gene>
    <name evidence="7" type="ORF">EDC14_10584</name>
</gene>
<sequence>MQLSAAEFLSFIGIVTLLVMFPGPNTVLVMQSAGLRGKRAGFYNIAGIVTALYVQAVISAWGLSLIVLRSAALYRLIQYIGAGYIIYLGLASLYAASRMNRDDASASPDGAAEDRRPKETLSGEAIFQSYLNGFITNLFNPKVILFFISFFPQFVRRQNQVFGETLLLVVVYSLIVILWYSALVCFIAKFRHWLARRVIQRRIKTLTGLLLCGLGIKIASQK</sequence>
<dbReference type="OrthoDB" id="9784202at2"/>
<keyword evidence="2" id="KW-1003">Cell membrane</keyword>
<keyword evidence="5 6" id="KW-0472">Membrane</keyword>
<dbReference type="RefSeq" id="WP_132017812.1">
    <property type="nucleotide sequence ID" value="NZ_SLUN01000058.1"/>
</dbReference>
<dbReference type="PIRSF" id="PIRSF006324">
    <property type="entry name" value="LeuE"/>
    <property type="match status" value="1"/>
</dbReference>
<evidence type="ECO:0000256" key="2">
    <source>
        <dbReference type="ARBA" id="ARBA00022475"/>
    </source>
</evidence>
<dbReference type="AlphaFoldDB" id="A0A4R1QPW2"/>
<evidence type="ECO:0000256" key="1">
    <source>
        <dbReference type="ARBA" id="ARBA00004651"/>
    </source>
</evidence>
<name>A0A4R1QPW2_HYDET</name>
<feature type="transmembrane region" description="Helical" evidence="6">
    <location>
        <begin position="166"/>
        <end position="190"/>
    </location>
</feature>
<feature type="transmembrane region" description="Helical" evidence="6">
    <location>
        <begin position="42"/>
        <end position="64"/>
    </location>
</feature>
<comment type="caution">
    <text evidence="7">The sequence shown here is derived from an EMBL/GenBank/DDBJ whole genome shotgun (WGS) entry which is preliminary data.</text>
</comment>
<evidence type="ECO:0000256" key="5">
    <source>
        <dbReference type="ARBA" id="ARBA00023136"/>
    </source>
</evidence>
<dbReference type="PANTHER" id="PTHR30086">
    <property type="entry name" value="ARGININE EXPORTER PROTEIN ARGO"/>
    <property type="match status" value="1"/>
</dbReference>
<dbReference type="EMBL" id="SLUN01000058">
    <property type="protein sequence ID" value="TCL54951.1"/>
    <property type="molecule type" value="Genomic_DNA"/>
</dbReference>
<feature type="transmembrane region" description="Helical" evidence="6">
    <location>
        <begin position="134"/>
        <end position="154"/>
    </location>
</feature>
<evidence type="ECO:0000256" key="3">
    <source>
        <dbReference type="ARBA" id="ARBA00022692"/>
    </source>
</evidence>
<evidence type="ECO:0000256" key="6">
    <source>
        <dbReference type="SAM" id="Phobius"/>
    </source>
</evidence>
<dbReference type="GO" id="GO:0005886">
    <property type="term" value="C:plasma membrane"/>
    <property type="evidence" value="ECO:0007669"/>
    <property type="project" value="UniProtKB-SubCell"/>
</dbReference>
<keyword evidence="4 6" id="KW-1133">Transmembrane helix</keyword>
<feature type="transmembrane region" description="Helical" evidence="6">
    <location>
        <begin position="76"/>
        <end position="96"/>
    </location>
</feature>
<keyword evidence="8" id="KW-1185">Reference proteome</keyword>
<keyword evidence="3 6" id="KW-0812">Transmembrane</keyword>
<reference evidence="7 8" key="1">
    <citation type="submission" date="2019-03" db="EMBL/GenBank/DDBJ databases">
        <title>Genomic Encyclopedia of Type Strains, Phase IV (KMG-IV): sequencing the most valuable type-strain genomes for metagenomic binning, comparative biology and taxonomic classification.</title>
        <authorList>
            <person name="Goeker M."/>
        </authorList>
    </citation>
    <scope>NUCLEOTIDE SEQUENCE [LARGE SCALE GENOMIC DNA]</scope>
    <source>
        <strain evidence="7 8">LX-B</strain>
    </source>
</reference>
<organism evidence="7 8">
    <name type="scientific">Hydrogenispora ethanolica</name>
    <dbReference type="NCBI Taxonomy" id="1082276"/>
    <lineage>
        <taxon>Bacteria</taxon>
        <taxon>Bacillati</taxon>
        <taxon>Bacillota</taxon>
        <taxon>Hydrogenispora</taxon>
    </lineage>
</organism>
<dbReference type="Proteomes" id="UP000295008">
    <property type="component" value="Unassembled WGS sequence"/>
</dbReference>
<evidence type="ECO:0000313" key="8">
    <source>
        <dbReference type="Proteomes" id="UP000295008"/>
    </source>
</evidence>
<accession>A0A4R1QPW2</accession>
<feature type="transmembrane region" description="Helical" evidence="6">
    <location>
        <begin position="6"/>
        <end position="30"/>
    </location>
</feature>
<dbReference type="GO" id="GO:0015171">
    <property type="term" value="F:amino acid transmembrane transporter activity"/>
    <property type="evidence" value="ECO:0007669"/>
    <property type="project" value="TreeGrafter"/>
</dbReference>
<evidence type="ECO:0000256" key="4">
    <source>
        <dbReference type="ARBA" id="ARBA00022989"/>
    </source>
</evidence>
<dbReference type="PANTHER" id="PTHR30086:SF20">
    <property type="entry name" value="ARGININE EXPORTER PROTEIN ARGO-RELATED"/>
    <property type="match status" value="1"/>
</dbReference>
<protein>
    <submittedName>
        <fullName evidence="7">Threonine/homoserine/homoserine lactone efflux protein</fullName>
    </submittedName>
</protein>
<comment type="subcellular location">
    <subcellularLocation>
        <location evidence="1">Cell membrane</location>
        <topology evidence="1">Multi-pass membrane protein</topology>
    </subcellularLocation>
</comment>